<dbReference type="GeneTree" id="ENSGT01140000282845"/>
<organism evidence="1 2">
    <name type="scientific">Peromyscus maniculatus bairdii</name>
    <name type="common">Prairie deer mouse</name>
    <dbReference type="NCBI Taxonomy" id="230844"/>
    <lineage>
        <taxon>Eukaryota</taxon>
        <taxon>Metazoa</taxon>
        <taxon>Chordata</taxon>
        <taxon>Craniata</taxon>
        <taxon>Vertebrata</taxon>
        <taxon>Euteleostomi</taxon>
        <taxon>Mammalia</taxon>
        <taxon>Eutheria</taxon>
        <taxon>Euarchontoglires</taxon>
        <taxon>Glires</taxon>
        <taxon>Rodentia</taxon>
        <taxon>Myomorpha</taxon>
        <taxon>Muroidea</taxon>
        <taxon>Cricetidae</taxon>
        <taxon>Neotominae</taxon>
        <taxon>Peromyscus</taxon>
    </lineage>
</organism>
<proteinExistence type="predicted"/>
<evidence type="ECO:0000313" key="1">
    <source>
        <dbReference type="Ensembl" id="ENSPEMP00000032184.1"/>
    </source>
</evidence>
<reference evidence="1" key="3">
    <citation type="submission" date="2025-09" db="UniProtKB">
        <authorList>
            <consortium name="Ensembl"/>
        </authorList>
    </citation>
    <scope>IDENTIFICATION</scope>
</reference>
<dbReference type="AlphaFoldDB" id="A0A8C8UJ92"/>
<dbReference type="Proteomes" id="UP000694547">
    <property type="component" value="Chromosome 1"/>
</dbReference>
<protein>
    <submittedName>
        <fullName evidence="1">Uncharacterized protein</fullName>
    </submittedName>
</protein>
<accession>A0A8C8UJ92</accession>
<evidence type="ECO:0000313" key="2">
    <source>
        <dbReference type="Proteomes" id="UP000694547"/>
    </source>
</evidence>
<sequence length="138" mass="14204">VAPLAVIDLAAGRPQLDAPRAHVQQKVEVTIQQLHGKVVGPLGRAVAAHPGPSPPALAEEQQPIGLRGSEVQRDGACALGAPAGQGDKGLGTLKGHGVQGSHILTAKGQVPLQLHLRVPFLSQAGQLQLEVIVLVDHL</sequence>
<name>A0A8C8UJ92_PERMB</name>
<keyword evidence="2" id="KW-1185">Reference proteome</keyword>
<reference evidence="1 2" key="1">
    <citation type="submission" date="2018-10" db="EMBL/GenBank/DDBJ databases">
        <title>Improved assembly of the deer mouse Peromyscus maniculatus genome.</title>
        <authorList>
            <person name="Lassance J.-M."/>
            <person name="Hoekstra H.E."/>
        </authorList>
    </citation>
    <scope>NUCLEOTIDE SEQUENCE [LARGE SCALE GENOMIC DNA]</scope>
</reference>
<dbReference type="Ensembl" id="ENSPEMT00000036647.1">
    <property type="protein sequence ID" value="ENSPEMP00000032184.1"/>
    <property type="gene ID" value="ENSPEMG00000028736.1"/>
</dbReference>
<reference evidence="1" key="2">
    <citation type="submission" date="2025-08" db="UniProtKB">
        <authorList>
            <consortium name="Ensembl"/>
        </authorList>
    </citation>
    <scope>IDENTIFICATION</scope>
</reference>